<organism evidence="7 10">
    <name type="scientific">Clostridium botulinum</name>
    <dbReference type="NCBI Taxonomy" id="1491"/>
    <lineage>
        <taxon>Bacteria</taxon>
        <taxon>Bacillati</taxon>
        <taxon>Bacillota</taxon>
        <taxon>Clostridia</taxon>
        <taxon>Eubacteriales</taxon>
        <taxon>Clostridiaceae</taxon>
        <taxon>Clostridium</taxon>
    </lineage>
</organism>
<evidence type="ECO:0000256" key="6">
    <source>
        <dbReference type="SAM" id="Phobius"/>
    </source>
</evidence>
<dbReference type="AlphaFoldDB" id="A0A0L9Y725"/>
<reference evidence="9 10" key="1">
    <citation type="submission" date="2019-04" db="EMBL/GenBank/DDBJ databases">
        <title>Genome sequencing of Clostridium botulinum Groups I-IV and Clostridium butyricum.</title>
        <authorList>
            <person name="Brunt J."/>
            <person name="Van Vliet A.H.M."/>
            <person name="Stringer S.C."/>
            <person name="Carter A.T."/>
            <person name="Peck M.W."/>
        </authorList>
    </citation>
    <scope>NUCLEOTIDE SEQUENCE [LARGE SCALE GENOMIC DNA]</scope>
    <source>
        <strain evidence="7 10">1605</strain>
        <strain evidence="8 9">CB-K-33E</strain>
    </source>
</reference>
<comment type="caution">
    <text evidence="7">The sequence shown here is derived from an EMBL/GenBank/DDBJ whole genome shotgun (WGS) entry which is preliminary data.</text>
</comment>
<comment type="subcellular location">
    <subcellularLocation>
        <location evidence="1">Cell membrane</location>
        <topology evidence="1">Multi-pass membrane protein</topology>
    </subcellularLocation>
</comment>
<evidence type="ECO:0000256" key="4">
    <source>
        <dbReference type="ARBA" id="ARBA00022989"/>
    </source>
</evidence>
<feature type="transmembrane region" description="Helical" evidence="6">
    <location>
        <begin position="386"/>
        <end position="404"/>
    </location>
</feature>
<dbReference type="RefSeq" id="WP_017825620.1">
    <property type="nucleotide sequence ID" value="NZ_JACBDC010000001.1"/>
</dbReference>
<feature type="transmembrane region" description="Helical" evidence="6">
    <location>
        <begin position="82"/>
        <end position="102"/>
    </location>
</feature>
<feature type="transmembrane region" description="Helical" evidence="6">
    <location>
        <begin position="325"/>
        <end position="350"/>
    </location>
</feature>
<proteinExistence type="predicted"/>
<dbReference type="PANTHER" id="PTHR30250">
    <property type="entry name" value="PST FAMILY PREDICTED COLANIC ACID TRANSPORTER"/>
    <property type="match status" value="1"/>
</dbReference>
<keyword evidence="2" id="KW-1003">Cell membrane</keyword>
<dbReference type="Pfam" id="PF01943">
    <property type="entry name" value="Polysacc_synt"/>
    <property type="match status" value="1"/>
</dbReference>
<keyword evidence="4 6" id="KW-1133">Transmembrane helix</keyword>
<protein>
    <submittedName>
        <fullName evidence="7">Flippase</fullName>
    </submittedName>
</protein>
<feature type="transmembrane region" description="Helical" evidence="6">
    <location>
        <begin position="172"/>
        <end position="191"/>
    </location>
</feature>
<dbReference type="Proteomes" id="UP000476820">
    <property type="component" value="Unassembled WGS sequence"/>
</dbReference>
<feature type="transmembrane region" description="Helical" evidence="6">
    <location>
        <begin position="425"/>
        <end position="443"/>
    </location>
</feature>
<feature type="transmembrane region" description="Helical" evidence="6">
    <location>
        <begin position="42"/>
        <end position="61"/>
    </location>
</feature>
<feature type="transmembrane region" description="Helical" evidence="6">
    <location>
        <begin position="143"/>
        <end position="166"/>
    </location>
</feature>
<feature type="transmembrane region" description="Helical" evidence="6">
    <location>
        <begin position="9"/>
        <end position="30"/>
    </location>
</feature>
<keyword evidence="5 6" id="KW-0472">Membrane</keyword>
<evidence type="ECO:0000313" key="10">
    <source>
        <dbReference type="Proteomes" id="UP000476820"/>
    </source>
</evidence>
<feature type="transmembrane region" description="Helical" evidence="6">
    <location>
        <begin position="253"/>
        <end position="273"/>
    </location>
</feature>
<dbReference type="GO" id="GO:0005886">
    <property type="term" value="C:plasma membrane"/>
    <property type="evidence" value="ECO:0007669"/>
    <property type="project" value="UniProtKB-SubCell"/>
</dbReference>
<accession>A0A0L9Y725</accession>
<dbReference type="EMBL" id="SWVK01000005">
    <property type="protein sequence ID" value="NFN34486.1"/>
    <property type="molecule type" value="Genomic_DNA"/>
</dbReference>
<dbReference type="InterPro" id="IPR002797">
    <property type="entry name" value="Polysacc_synth"/>
</dbReference>
<dbReference type="InterPro" id="IPR050833">
    <property type="entry name" value="Poly_Biosynth_Transport"/>
</dbReference>
<feature type="transmembrane region" description="Helical" evidence="6">
    <location>
        <begin position="449"/>
        <end position="467"/>
    </location>
</feature>
<sequence length="488" mass="56232">MAKSISKNALFKGSLNLFNIVLPILVGPVIAQTLGDKSYGQISYAESLTGWFLIFASFGISQYGLREISKVRDDEEKLQQTFTSLFLFTLFTNILVSSIYMIYVCTIGRNRPDFYTCMILGFNLVFNLFYVEWINEALENYDFIAMKTMIVRIIYSLLVIFCIRDISNFNLYLYLVVGFNFINNILSFIYIKKRVKFNFKNLHFIRHIKPMFFVVILSNVNILYTQLDKIMLGSETFGTDTVNVGYYSMAQKIMTIINTLMLTIIQVTMPRLSNYLGNDSREEYMTLLRRIIKIYFMFLFPASIGMLCLSKEIILLYGGSQFIKAIPIMFVFSLYMLTIGVEGIIANQMIYLNGREKDDVKLVLIGGILNVILNFALAITGHFTPTNAIITTLVANLIVIVLEYRFARKVINIDINLFAFENFKYFYYSLLFIPVIFIIKHFISRVLLVSALAVLACGIIYVGILILTKDEVFLQLSNTLLRKFKLKR</sequence>
<evidence type="ECO:0000313" key="7">
    <source>
        <dbReference type="EMBL" id="NFF87375.1"/>
    </source>
</evidence>
<dbReference type="OrthoDB" id="9815702at2"/>
<dbReference type="EMBL" id="SWOV01000010">
    <property type="protein sequence ID" value="NFF87375.1"/>
    <property type="molecule type" value="Genomic_DNA"/>
</dbReference>
<evidence type="ECO:0000313" key="9">
    <source>
        <dbReference type="Proteomes" id="UP000473681"/>
    </source>
</evidence>
<dbReference type="PANTHER" id="PTHR30250:SF11">
    <property type="entry name" value="O-ANTIGEN TRANSPORTER-RELATED"/>
    <property type="match status" value="1"/>
</dbReference>
<dbReference type="Proteomes" id="UP000473681">
    <property type="component" value="Unassembled WGS sequence"/>
</dbReference>
<evidence type="ECO:0000256" key="3">
    <source>
        <dbReference type="ARBA" id="ARBA00022692"/>
    </source>
</evidence>
<feature type="transmembrane region" description="Helical" evidence="6">
    <location>
        <begin position="294"/>
        <end position="319"/>
    </location>
</feature>
<evidence type="ECO:0000313" key="8">
    <source>
        <dbReference type="EMBL" id="NFN34486.1"/>
    </source>
</evidence>
<feature type="transmembrane region" description="Helical" evidence="6">
    <location>
        <begin position="362"/>
        <end position="380"/>
    </location>
</feature>
<gene>
    <name evidence="7" type="ORF">FC774_05735</name>
    <name evidence="8" type="ORF">FDB51_04935</name>
</gene>
<feature type="transmembrane region" description="Helical" evidence="6">
    <location>
        <begin position="114"/>
        <end position="131"/>
    </location>
</feature>
<feature type="transmembrane region" description="Helical" evidence="6">
    <location>
        <begin position="211"/>
        <end position="227"/>
    </location>
</feature>
<keyword evidence="3 6" id="KW-0812">Transmembrane</keyword>
<evidence type="ECO:0000256" key="5">
    <source>
        <dbReference type="ARBA" id="ARBA00023136"/>
    </source>
</evidence>
<name>A0A0L9Y725_CLOBO</name>
<evidence type="ECO:0000256" key="1">
    <source>
        <dbReference type="ARBA" id="ARBA00004651"/>
    </source>
</evidence>
<evidence type="ECO:0000256" key="2">
    <source>
        <dbReference type="ARBA" id="ARBA00022475"/>
    </source>
</evidence>